<evidence type="ECO:0000313" key="3">
    <source>
        <dbReference type="Proteomes" id="UP001172082"/>
    </source>
</evidence>
<dbReference type="Proteomes" id="UP001172082">
    <property type="component" value="Unassembled WGS sequence"/>
</dbReference>
<dbReference type="InterPro" id="IPR006680">
    <property type="entry name" value="Amidohydro-rel"/>
</dbReference>
<feature type="domain" description="Amidohydrolase-related" evidence="1">
    <location>
        <begin position="78"/>
        <end position="426"/>
    </location>
</feature>
<dbReference type="Pfam" id="PF01979">
    <property type="entry name" value="Amidohydro_1"/>
    <property type="match status" value="1"/>
</dbReference>
<name>A0ABT8KLM2_9BACT</name>
<sequence>MQRQSLIRYLLIATLMTFALIGYSQKTYIHCGNLIDGKSDRPQSKITIIVNGNEIESVERGFKKPGADDKLIDLSGKTVLPGLMDMHVHLEMETSPTRYSDQFRLNKTDVAFRSIRYAERTLMAGFTTVRDLGGTGVNISMRKAIEGGYIPGPRIYTAGKSIATTGGHADPTNGVKYELMDDPGPREGVINGSADARKAVRQRYKNGADVIKITATGGVLSVAKDGQGPQFTDEELQAIVATAKDYGMVTAAHAHGKEGMKRAILAGINSIEHGTLMDEEIMDLMKKHGTYYVPTISAGRFVAEKAKVEGYYPKLVVPKALELGPKIQQTFTSAYQKGVRIAFGTDAGVFPHGQNGKEFGYMVEAGMPAMLTIKSATMVAAELLRIDDKLGSIESGKLADIIAVDEDPIKNIATLEKVTFVMKDGVVYKQPNP</sequence>
<gene>
    <name evidence="2" type="ORF">QQ008_03785</name>
</gene>
<evidence type="ECO:0000259" key="1">
    <source>
        <dbReference type="Pfam" id="PF01979"/>
    </source>
</evidence>
<dbReference type="InterPro" id="IPR057744">
    <property type="entry name" value="OTAase-like"/>
</dbReference>
<reference evidence="2" key="1">
    <citation type="submission" date="2023-06" db="EMBL/GenBank/DDBJ databases">
        <title>Genomic of Parafulvivirga corallium.</title>
        <authorList>
            <person name="Wang G."/>
        </authorList>
    </citation>
    <scope>NUCLEOTIDE SEQUENCE</scope>
    <source>
        <strain evidence="2">BMA10</strain>
    </source>
</reference>
<dbReference type="InterPro" id="IPR032466">
    <property type="entry name" value="Metal_Hydrolase"/>
</dbReference>
<accession>A0ABT8KLM2</accession>
<dbReference type="SUPFAM" id="SSF51338">
    <property type="entry name" value="Composite domain of metallo-dependent hydrolases"/>
    <property type="match status" value="1"/>
</dbReference>
<proteinExistence type="predicted"/>
<dbReference type="RefSeq" id="WP_346750865.1">
    <property type="nucleotide sequence ID" value="NZ_JAUJEA010000001.1"/>
</dbReference>
<dbReference type="Gene3D" id="3.20.20.140">
    <property type="entry name" value="Metal-dependent hydrolases"/>
    <property type="match status" value="1"/>
</dbReference>
<comment type="caution">
    <text evidence="2">The sequence shown here is derived from an EMBL/GenBank/DDBJ whole genome shotgun (WGS) entry which is preliminary data.</text>
</comment>
<dbReference type="PANTHER" id="PTHR43135:SF3">
    <property type="entry name" value="ALPHA-D-RIBOSE 1-METHYLPHOSPHONATE 5-TRIPHOSPHATE DIPHOSPHATASE"/>
    <property type="match status" value="1"/>
</dbReference>
<keyword evidence="3" id="KW-1185">Reference proteome</keyword>
<dbReference type="CDD" id="cd01299">
    <property type="entry name" value="Met_dep_hydrolase_A"/>
    <property type="match status" value="1"/>
</dbReference>
<evidence type="ECO:0000313" key="2">
    <source>
        <dbReference type="EMBL" id="MDN5200460.1"/>
    </source>
</evidence>
<dbReference type="PANTHER" id="PTHR43135">
    <property type="entry name" value="ALPHA-D-RIBOSE 1-METHYLPHOSPHONATE 5-TRIPHOSPHATE DIPHOSPHATASE"/>
    <property type="match status" value="1"/>
</dbReference>
<organism evidence="2 3">
    <name type="scientific">Splendidivirga corallicola</name>
    <dbReference type="NCBI Taxonomy" id="3051826"/>
    <lineage>
        <taxon>Bacteria</taxon>
        <taxon>Pseudomonadati</taxon>
        <taxon>Bacteroidota</taxon>
        <taxon>Cytophagia</taxon>
        <taxon>Cytophagales</taxon>
        <taxon>Splendidivirgaceae</taxon>
        <taxon>Splendidivirga</taxon>
    </lineage>
</organism>
<dbReference type="EMBL" id="JAUJEA010000001">
    <property type="protein sequence ID" value="MDN5200460.1"/>
    <property type="molecule type" value="Genomic_DNA"/>
</dbReference>
<dbReference type="SUPFAM" id="SSF51556">
    <property type="entry name" value="Metallo-dependent hydrolases"/>
    <property type="match status" value="1"/>
</dbReference>
<protein>
    <submittedName>
        <fullName evidence="2">Amidohydrolase family protein</fullName>
    </submittedName>
</protein>
<dbReference type="InterPro" id="IPR011059">
    <property type="entry name" value="Metal-dep_hydrolase_composite"/>
</dbReference>
<dbReference type="InterPro" id="IPR051781">
    <property type="entry name" value="Metallo-dep_Hydrolase"/>
</dbReference>
<dbReference type="Gene3D" id="2.30.40.10">
    <property type="entry name" value="Urease, subunit C, domain 1"/>
    <property type="match status" value="1"/>
</dbReference>